<dbReference type="Gene3D" id="3.10.450.50">
    <property type="match status" value="1"/>
</dbReference>
<dbReference type="SUPFAM" id="SSF54427">
    <property type="entry name" value="NTF2-like"/>
    <property type="match status" value="1"/>
</dbReference>
<sequence>MSEQSNVQLVQEAYAAFGRGDIGGVLQTLSENIDWFIPGPADVVPFVGRRRGPREVATFFAALASTQTAERFEPLEFIASGNRVVVLGTQRWHVLSTGRTYEDDWVHLFTIESGKITTFAEYHDTAAEAAAHRY</sequence>
<dbReference type="PANTHER" id="PTHR41252:SF1">
    <property type="entry name" value="BLR2505 PROTEIN"/>
    <property type="match status" value="1"/>
</dbReference>
<accession>A0AA41E5P5</accession>
<protein>
    <submittedName>
        <fullName evidence="2">Nuclear transport factor 2 family protein</fullName>
    </submittedName>
</protein>
<evidence type="ECO:0000313" key="3">
    <source>
        <dbReference type="Proteomes" id="UP000682266"/>
    </source>
</evidence>
<dbReference type="Pfam" id="PF12680">
    <property type="entry name" value="SnoaL_2"/>
    <property type="match status" value="1"/>
</dbReference>
<feature type="domain" description="SnoaL-like" evidence="1">
    <location>
        <begin position="10"/>
        <end position="117"/>
    </location>
</feature>
<dbReference type="EMBL" id="JAGSVG010000005">
    <property type="protein sequence ID" value="MBR8128906.1"/>
    <property type="molecule type" value="Genomic_DNA"/>
</dbReference>
<dbReference type="PANTHER" id="PTHR41252">
    <property type="entry name" value="BLR2505 PROTEIN"/>
    <property type="match status" value="1"/>
</dbReference>
<dbReference type="InterPro" id="IPR037401">
    <property type="entry name" value="SnoaL-like"/>
</dbReference>
<dbReference type="AlphaFoldDB" id="A0AA41E5P5"/>
<dbReference type="RefSeq" id="WP_105785736.1">
    <property type="nucleotide sequence ID" value="NZ_CADERF010000015.1"/>
</dbReference>
<dbReference type="InterPro" id="IPR032710">
    <property type="entry name" value="NTF2-like_dom_sf"/>
</dbReference>
<comment type="caution">
    <text evidence="2">The sequence shown here is derived from an EMBL/GenBank/DDBJ whole genome shotgun (WGS) entry which is preliminary data.</text>
</comment>
<reference evidence="2" key="1">
    <citation type="submission" date="2021-04" db="EMBL/GenBank/DDBJ databases">
        <title>A collection of bacterial strains from the Burkholderia cepacia Research Laboratory and Repository.</title>
        <authorList>
            <person name="Lipuma J."/>
            <person name="Spilker T."/>
        </authorList>
    </citation>
    <scope>NUCLEOTIDE SEQUENCE</scope>
    <source>
        <strain evidence="2">AU36012</strain>
    </source>
</reference>
<name>A0AA41E5P5_9BURK</name>
<proteinExistence type="predicted"/>
<gene>
    <name evidence="2" type="ORF">KDW93_07940</name>
</gene>
<evidence type="ECO:0000313" key="2">
    <source>
        <dbReference type="EMBL" id="MBR8128906.1"/>
    </source>
</evidence>
<evidence type="ECO:0000259" key="1">
    <source>
        <dbReference type="Pfam" id="PF12680"/>
    </source>
</evidence>
<dbReference type="Proteomes" id="UP000682266">
    <property type="component" value="Unassembled WGS sequence"/>
</dbReference>
<organism evidence="2 3">
    <name type="scientific">Burkholderia ambifaria</name>
    <dbReference type="NCBI Taxonomy" id="152480"/>
    <lineage>
        <taxon>Bacteria</taxon>
        <taxon>Pseudomonadati</taxon>
        <taxon>Pseudomonadota</taxon>
        <taxon>Betaproteobacteria</taxon>
        <taxon>Burkholderiales</taxon>
        <taxon>Burkholderiaceae</taxon>
        <taxon>Burkholderia</taxon>
        <taxon>Burkholderia cepacia complex</taxon>
    </lineage>
</organism>